<organism evidence="1 2">
    <name type="scientific">Heliocybe sulcata</name>
    <dbReference type="NCBI Taxonomy" id="5364"/>
    <lineage>
        <taxon>Eukaryota</taxon>
        <taxon>Fungi</taxon>
        <taxon>Dikarya</taxon>
        <taxon>Basidiomycota</taxon>
        <taxon>Agaricomycotina</taxon>
        <taxon>Agaricomycetes</taxon>
        <taxon>Gloeophyllales</taxon>
        <taxon>Gloeophyllaceae</taxon>
        <taxon>Heliocybe</taxon>
    </lineage>
</organism>
<dbReference type="AlphaFoldDB" id="A0A5C3N555"/>
<dbReference type="Gene3D" id="1.10.150.750">
    <property type="match status" value="1"/>
</dbReference>
<dbReference type="InterPro" id="IPR023214">
    <property type="entry name" value="HAD_sf"/>
</dbReference>
<evidence type="ECO:0000313" key="2">
    <source>
        <dbReference type="Proteomes" id="UP000305948"/>
    </source>
</evidence>
<dbReference type="InterPro" id="IPR036412">
    <property type="entry name" value="HAD-like_sf"/>
</dbReference>
<evidence type="ECO:0000313" key="1">
    <source>
        <dbReference type="EMBL" id="TFK52804.1"/>
    </source>
</evidence>
<sequence>MLYPRTEGKQRDGHLAMDLLRRYLEQEAKTIRSNTTLTYFDLVESARLSLLDAGQIHPLTKVRAPRWKVWPDAGTALKKLQTKGYRIVALPNVDRSTFTAIRPLLEDGFQFDAIVDTPSVRGIFTQDEDPYKDTIRLCGDKFHATPKQILMVSTGGYRCIEPSTLLGTPTAWVRRDGSLEGSEQLAEILVTKPTFTVGSLEELSEVLVGNI</sequence>
<dbReference type="SUPFAM" id="SSF56784">
    <property type="entry name" value="HAD-like"/>
    <property type="match status" value="1"/>
</dbReference>
<dbReference type="Proteomes" id="UP000305948">
    <property type="component" value="Unassembled WGS sequence"/>
</dbReference>
<dbReference type="Gene3D" id="3.40.50.1000">
    <property type="entry name" value="HAD superfamily/HAD-like"/>
    <property type="match status" value="1"/>
</dbReference>
<protein>
    <recommendedName>
        <fullName evidence="3">HAD-like protein</fullName>
    </recommendedName>
</protein>
<evidence type="ECO:0008006" key="3">
    <source>
        <dbReference type="Google" id="ProtNLM"/>
    </source>
</evidence>
<dbReference type="EMBL" id="ML213508">
    <property type="protein sequence ID" value="TFK52804.1"/>
    <property type="molecule type" value="Genomic_DNA"/>
</dbReference>
<keyword evidence="2" id="KW-1185">Reference proteome</keyword>
<dbReference type="OrthoDB" id="2689908at2759"/>
<name>A0A5C3N555_9AGAM</name>
<gene>
    <name evidence="1" type="ORF">OE88DRAFT_1301848</name>
</gene>
<accession>A0A5C3N555</accession>
<reference evidence="1 2" key="1">
    <citation type="journal article" date="2019" name="Nat. Ecol. Evol.">
        <title>Megaphylogeny resolves global patterns of mushroom evolution.</title>
        <authorList>
            <person name="Varga T."/>
            <person name="Krizsan K."/>
            <person name="Foldi C."/>
            <person name="Dima B."/>
            <person name="Sanchez-Garcia M."/>
            <person name="Sanchez-Ramirez S."/>
            <person name="Szollosi G.J."/>
            <person name="Szarkandi J.G."/>
            <person name="Papp V."/>
            <person name="Albert L."/>
            <person name="Andreopoulos W."/>
            <person name="Angelini C."/>
            <person name="Antonin V."/>
            <person name="Barry K.W."/>
            <person name="Bougher N.L."/>
            <person name="Buchanan P."/>
            <person name="Buyck B."/>
            <person name="Bense V."/>
            <person name="Catcheside P."/>
            <person name="Chovatia M."/>
            <person name="Cooper J."/>
            <person name="Damon W."/>
            <person name="Desjardin D."/>
            <person name="Finy P."/>
            <person name="Geml J."/>
            <person name="Haridas S."/>
            <person name="Hughes K."/>
            <person name="Justo A."/>
            <person name="Karasinski D."/>
            <person name="Kautmanova I."/>
            <person name="Kiss B."/>
            <person name="Kocsube S."/>
            <person name="Kotiranta H."/>
            <person name="LaButti K.M."/>
            <person name="Lechner B.E."/>
            <person name="Liimatainen K."/>
            <person name="Lipzen A."/>
            <person name="Lukacs Z."/>
            <person name="Mihaltcheva S."/>
            <person name="Morgado L.N."/>
            <person name="Niskanen T."/>
            <person name="Noordeloos M.E."/>
            <person name="Ohm R.A."/>
            <person name="Ortiz-Santana B."/>
            <person name="Ovrebo C."/>
            <person name="Racz N."/>
            <person name="Riley R."/>
            <person name="Savchenko A."/>
            <person name="Shiryaev A."/>
            <person name="Soop K."/>
            <person name="Spirin V."/>
            <person name="Szebenyi C."/>
            <person name="Tomsovsky M."/>
            <person name="Tulloss R.E."/>
            <person name="Uehling J."/>
            <person name="Grigoriev I.V."/>
            <person name="Vagvolgyi C."/>
            <person name="Papp T."/>
            <person name="Martin F.M."/>
            <person name="Miettinen O."/>
            <person name="Hibbett D.S."/>
            <person name="Nagy L.G."/>
        </authorList>
    </citation>
    <scope>NUCLEOTIDE SEQUENCE [LARGE SCALE GENOMIC DNA]</scope>
    <source>
        <strain evidence="1 2">OMC1185</strain>
    </source>
</reference>
<proteinExistence type="predicted"/>